<evidence type="ECO:0000313" key="1">
    <source>
        <dbReference type="EMBL" id="CEF66047.1"/>
    </source>
</evidence>
<dbReference type="GeneID" id="36378411"/>
<dbReference type="EMBL" id="LN609529">
    <property type="protein sequence ID" value="CEF66047.1"/>
    <property type="molecule type" value="Genomic_DNA"/>
</dbReference>
<dbReference type="WormBase" id="SRAE_2000071800">
    <property type="protein sequence ID" value="SRP07278"/>
    <property type="gene ID" value="WBGene00260917"/>
</dbReference>
<dbReference type="RefSeq" id="XP_024505247.1">
    <property type="nucleotide sequence ID" value="XM_024651583.1"/>
</dbReference>
<name>A0A090L8H2_STRRB</name>
<organism evidence="1">
    <name type="scientific">Strongyloides ratti</name>
    <name type="common">Parasitic roundworm</name>
    <dbReference type="NCBI Taxonomy" id="34506"/>
    <lineage>
        <taxon>Eukaryota</taxon>
        <taxon>Metazoa</taxon>
        <taxon>Ecdysozoa</taxon>
        <taxon>Nematoda</taxon>
        <taxon>Chromadorea</taxon>
        <taxon>Rhabditida</taxon>
        <taxon>Tylenchina</taxon>
        <taxon>Panagrolaimomorpha</taxon>
        <taxon>Strongyloidoidea</taxon>
        <taxon>Strongyloididae</taxon>
        <taxon>Strongyloides</taxon>
    </lineage>
</organism>
<dbReference type="WBParaSite" id="SRAE_2000071800.1">
    <property type="protein sequence ID" value="SRAE_2000071800.1"/>
    <property type="gene ID" value="WBGene00260917"/>
</dbReference>
<reference evidence="3" key="2">
    <citation type="submission" date="2020-12" db="UniProtKB">
        <authorList>
            <consortium name="WormBaseParasite"/>
        </authorList>
    </citation>
    <scope>IDENTIFICATION</scope>
</reference>
<protein>
    <submittedName>
        <fullName evidence="1 3">Uncharacterized protein</fullName>
    </submittedName>
</protein>
<reference evidence="1 2" key="1">
    <citation type="submission" date="2014-09" db="EMBL/GenBank/DDBJ databases">
        <authorList>
            <person name="Martin A.A."/>
        </authorList>
    </citation>
    <scope>NUCLEOTIDE SEQUENCE</scope>
    <source>
        <strain evidence="2">ED321</strain>
        <strain evidence="1">ED321 Heterogonic</strain>
    </source>
</reference>
<accession>A0A090L8H2</accession>
<gene>
    <name evidence="1 3 4" type="ORF">SRAE_2000071800</name>
</gene>
<proteinExistence type="predicted"/>
<evidence type="ECO:0000313" key="2">
    <source>
        <dbReference type="Proteomes" id="UP000035682"/>
    </source>
</evidence>
<dbReference type="CTD" id="36378411"/>
<sequence>MITINTLNIFHDSIFGEWKRIIKFKLDPKFTVQRIENKCRKKLISKRMAEYVFTGPKLYSEISEPLIIKQGLLLDLTIMGKVVDFYMKSNSFREKLTEIKNEMLKVVQCFTQDEMDYLFATASTLAGDSEFGLAKIEITLNRIVSTVCTGNQRSFGLSYPK</sequence>
<evidence type="ECO:0000313" key="4">
    <source>
        <dbReference type="WormBase" id="SRAE_2000071800"/>
    </source>
</evidence>
<dbReference type="Proteomes" id="UP000035682">
    <property type="component" value="Unplaced"/>
</dbReference>
<evidence type="ECO:0000313" key="3">
    <source>
        <dbReference type="WBParaSite" id="SRAE_2000071800.1"/>
    </source>
</evidence>
<dbReference type="AlphaFoldDB" id="A0A090L8H2"/>
<keyword evidence="2" id="KW-1185">Reference proteome</keyword>